<keyword evidence="3" id="KW-0808">Transferase</keyword>
<dbReference type="Pfam" id="PF13920">
    <property type="entry name" value="zf-C3HC4_3"/>
    <property type="match status" value="1"/>
</dbReference>
<evidence type="ECO:0000256" key="3">
    <source>
        <dbReference type="ARBA" id="ARBA00022679"/>
    </source>
</evidence>
<dbReference type="GO" id="GO:0043067">
    <property type="term" value="P:regulation of programmed cell death"/>
    <property type="evidence" value="ECO:0007669"/>
    <property type="project" value="TreeGrafter"/>
</dbReference>
<evidence type="ECO:0000259" key="13">
    <source>
        <dbReference type="PROSITE" id="PS50089"/>
    </source>
</evidence>
<comment type="subunit">
    <text evidence="11">Interacts with the DELLA proteins GAI, RGA, RGL1, RGL2 and RGL3.</text>
</comment>
<keyword evidence="8" id="KW-0862">Zinc</keyword>
<sequence>MAVEAHHLNPLFSSHREMMHPVEANGLIYNTQYRYATAPPATTTFNPTVECQTSLLNPAYNISPVDCLAHQSLKQTIQSVDSSVTFNSENNANNVEFFRPMSSSSLRKRSREESGVVTPPAYMQNQKISPDPLMFLGQDLSYNVQQHHFDIDHMISNHVERMRMEIEEKRKTQGKRIMEAIEQGLMKTLRAKDEEINHIGKLNLFLEEKVKSLCVENQIWRDVAQSNEATVNALRSNLQQVLAAVERNRWEEPTVADDAQSCCGSNDECDSEEEERWRLAGAAQDKKRMRRETMTMCRNCGKGEASVLLLPCRHMCLCTVCGSSLNTCPICKSSKNASLHVNLSS</sequence>
<dbReference type="InterPro" id="IPR013083">
    <property type="entry name" value="Znf_RING/FYVE/PHD"/>
</dbReference>
<evidence type="ECO:0000256" key="12">
    <source>
        <dbReference type="PROSITE-ProRule" id="PRU00175"/>
    </source>
</evidence>
<dbReference type="GO" id="GO:0006952">
    <property type="term" value="P:defense response"/>
    <property type="evidence" value="ECO:0007669"/>
    <property type="project" value="UniProtKB-KW"/>
</dbReference>
<name>A0A1J3DT27_NOCCA</name>
<dbReference type="PANTHER" id="PTHR42647">
    <property type="entry name" value="SBP (S-RIBONUCLEASE BINDING PROTEIN) FAMILY PROTEIN"/>
    <property type="match status" value="1"/>
</dbReference>
<evidence type="ECO:0000256" key="7">
    <source>
        <dbReference type="ARBA" id="ARBA00022821"/>
    </source>
</evidence>
<dbReference type="EMBL" id="GEVI01009238">
    <property type="protein sequence ID" value="JAU23082.1"/>
    <property type="molecule type" value="Transcribed_RNA"/>
</dbReference>
<dbReference type="Gene3D" id="3.30.40.10">
    <property type="entry name" value="Zinc/RING finger domain, C3HC4 (zinc finger)"/>
    <property type="match status" value="1"/>
</dbReference>
<dbReference type="PROSITE" id="PS50089">
    <property type="entry name" value="ZF_RING_2"/>
    <property type="match status" value="1"/>
</dbReference>
<evidence type="ECO:0000256" key="11">
    <source>
        <dbReference type="ARBA" id="ARBA00062563"/>
    </source>
</evidence>
<reference evidence="14" key="1">
    <citation type="submission" date="2016-07" db="EMBL/GenBank/DDBJ databases">
        <title>De novo transcriptome assembly of four accessions of the metal hyperaccumulator plant Noccaea caerulescens.</title>
        <authorList>
            <person name="Blande D."/>
            <person name="Halimaa P."/>
            <person name="Tervahauta A.I."/>
            <person name="Aarts M.G."/>
            <person name="Karenlampi S.O."/>
        </authorList>
    </citation>
    <scope>NUCLEOTIDE SEQUENCE</scope>
</reference>
<evidence type="ECO:0000256" key="6">
    <source>
        <dbReference type="ARBA" id="ARBA00022786"/>
    </source>
</evidence>
<evidence type="ECO:0000256" key="1">
    <source>
        <dbReference type="ARBA" id="ARBA00000900"/>
    </source>
</evidence>
<dbReference type="EC" id="2.3.2.27" evidence="2"/>
<dbReference type="InterPro" id="IPR001841">
    <property type="entry name" value="Znf_RING"/>
</dbReference>
<evidence type="ECO:0000256" key="5">
    <source>
        <dbReference type="ARBA" id="ARBA00022771"/>
    </source>
</evidence>
<dbReference type="PANTHER" id="PTHR42647:SF32">
    <property type="entry name" value="BOI-RELATED E3 UBIQUITIN-PROTEIN LIGASE 3-RELATED"/>
    <property type="match status" value="1"/>
</dbReference>
<feature type="domain" description="RING-type" evidence="13">
    <location>
        <begin position="297"/>
        <end position="332"/>
    </location>
</feature>
<dbReference type="FunFam" id="3.30.40.10:FF:000541">
    <property type="entry name" value="BOI-related E3 ubiquitin-protein ligase 1"/>
    <property type="match status" value="1"/>
</dbReference>
<keyword evidence="5 12" id="KW-0863">Zinc-finger</keyword>
<evidence type="ECO:0000313" key="14">
    <source>
        <dbReference type="EMBL" id="JAU23082.1"/>
    </source>
</evidence>
<keyword evidence="7" id="KW-0611">Plant defense</keyword>
<accession>A0A1J3DT27</accession>
<evidence type="ECO:0000256" key="9">
    <source>
        <dbReference type="ARBA" id="ARBA00055493"/>
    </source>
</evidence>
<comment type="catalytic activity">
    <reaction evidence="1">
        <text>S-ubiquitinyl-[E2 ubiquitin-conjugating enzyme]-L-cysteine + [acceptor protein]-L-lysine = [E2 ubiquitin-conjugating enzyme]-L-cysteine + N(6)-ubiquitinyl-[acceptor protein]-L-lysine.</text>
        <dbReference type="EC" id="2.3.2.27"/>
    </reaction>
</comment>
<keyword evidence="6" id="KW-0833">Ubl conjugation pathway</keyword>
<dbReference type="GO" id="GO:0061630">
    <property type="term" value="F:ubiquitin protein ligase activity"/>
    <property type="evidence" value="ECO:0007669"/>
    <property type="project" value="UniProtKB-EC"/>
</dbReference>
<comment type="pathway">
    <text evidence="10">Protein degradation; proteasomal ubiquitin-dependent pathway.</text>
</comment>
<protein>
    <recommendedName>
        <fullName evidence="2">RING-type E3 ubiquitin transferase</fullName>
        <ecNumber evidence="2">2.3.2.27</ecNumber>
    </recommendedName>
</protein>
<dbReference type="PIRSF" id="PIRSF036836">
    <property type="entry name" value="RNase_bind_SBP1"/>
    <property type="match status" value="1"/>
</dbReference>
<gene>
    <name evidence="14" type="ORF">GA_TR355_c0_g1_i1_g.892</name>
</gene>
<proteinExistence type="predicted"/>
<organism evidence="14">
    <name type="scientific">Noccaea caerulescens</name>
    <name type="common">Alpine penny-cress</name>
    <name type="synonym">Thlaspi caerulescens</name>
    <dbReference type="NCBI Taxonomy" id="107243"/>
    <lineage>
        <taxon>Eukaryota</taxon>
        <taxon>Viridiplantae</taxon>
        <taxon>Streptophyta</taxon>
        <taxon>Embryophyta</taxon>
        <taxon>Tracheophyta</taxon>
        <taxon>Spermatophyta</taxon>
        <taxon>Magnoliopsida</taxon>
        <taxon>eudicotyledons</taxon>
        <taxon>Gunneridae</taxon>
        <taxon>Pentapetalae</taxon>
        <taxon>rosids</taxon>
        <taxon>malvids</taxon>
        <taxon>Brassicales</taxon>
        <taxon>Brassicaceae</taxon>
        <taxon>Coluteocarpeae</taxon>
        <taxon>Noccaea</taxon>
    </lineage>
</organism>
<evidence type="ECO:0000256" key="4">
    <source>
        <dbReference type="ARBA" id="ARBA00022723"/>
    </source>
</evidence>
<dbReference type="GO" id="GO:0008270">
    <property type="term" value="F:zinc ion binding"/>
    <property type="evidence" value="ECO:0007669"/>
    <property type="project" value="UniProtKB-KW"/>
</dbReference>
<comment type="function">
    <text evidence="9">Probable E3 ubiquitin-protein ligase. Has no effect on the stability of the DELLA proteins.</text>
</comment>
<evidence type="ECO:0000256" key="8">
    <source>
        <dbReference type="ARBA" id="ARBA00022833"/>
    </source>
</evidence>
<keyword evidence="4" id="KW-0479">Metal-binding</keyword>
<evidence type="ECO:0000256" key="10">
    <source>
        <dbReference type="ARBA" id="ARBA00060618"/>
    </source>
</evidence>
<evidence type="ECO:0000256" key="2">
    <source>
        <dbReference type="ARBA" id="ARBA00012483"/>
    </source>
</evidence>
<dbReference type="CDD" id="cd16649">
    <property type="entry name" value="mRING-HC-C3HC5_CGRF1-like"/>
    <property type="match status" value="1"/>
</dbReference>
<dbReference type="AlphaFoldDB" id="A0A1J3DT27"/>